<dbReference type="EMBL" id="BTGU01000020">
    <property type="protein sequence ID" value="GMN45329.1"/>
    <property type="molecule type" value="Genomic_DNA"/>
</dbReference>
<keyword evidence="2" id="KW-0812">Transmembrane</keyword>
<feature type="transmembrane region" description="Helical" evidence="2">
    <location>
        <begin position="163"/>
        <end position="185"/>
    </location>
</feature>
<gene>
    <name evidence="3" type="ORF">TIFTF001_014527</name>
</gene>
<evidence type="ECO:0000256" key="1">
    <source>
        <dbReference type="SAM" id="Coils"/>
    </source>
</evidence>
<organism evidence="3 4">
    <name type="scientific">Ficus carica</name>
    <name type="common">Common fig</name>
    <dbReference type="NCBI Taxonomy" id="3494"/>
    <lineage>
        <taxon>Eukaryota</taxon>
        <taxon>Viridiplantae</taxon>
        <taxon>Streptophyta</taxon>
        <taxon>Embryophyta</taxon>
        <taxon>Tracheophyta</taxon>
        <taxon>Spermatophyta</taxon>
        <taxon>Magnoliopsida</taxon>
        <taxon>eudicotyledons</taxon>
        <taxon>Gunneridae</taxon>
        <taxon>Pentapetalae</taxon>
        <taxon>rosids</taxon>
        <taxon>fabids</taxon>
        <taxon>Rosales</taxon>
        <taxon>Moraceae</taxon>
        <taxon>Ficeae</taxon>
        <taxon>Ficus</taxon>
    </lineage>
</organism>
<proteinExistence type="predicted"/>
<feature type="coiled-coil region" evidence="1">
    <location>
        <begin position="127"/>
        <end position="154"/>
    </location>
</feature>
<dbReference type="AlphaFoldDB" id="A0AA87ZWZ6"/>
<sequence>MEGERAEAQTKNEAATPQQIVNRSKVEHLFSPLKSPASHLPNLEMVKRDLSAVKTRSFCLSNSCLVLIQEEEEEEMLKRLKSMERERAEAQTKNESATPQQIENPSNIELLLSSVKSSVKSSANRCLSFQTEKEEMLEKEIADLKKLVARERLKNKWLKHCDIFELVLLLVLVFCLYTFFLLLVLDLSDALHSVELLLIT</sequence>
<keyword evidence="4" id="KW-1185">Reference proteome</keyword>
<evidence type="ECO:0000313" key="4">
    <source>
        <dbReference type="Proteomes" id="UP001187192"/>
    </source>
</evidence>
<reference evidence="3" key="1">
    <citation type="submission" date="2023-07" db="EMBL/GenBank/DDBJ databases">
        <title>draft genome sequence of fig (Ficus carica).</title>
        <authorList>
            <person name="Takahashi T."/>
            <person name="Nishimura K."/>
        </authorList>
    </citation>
    <scope>NUCLEOTIDE SEQUENCE</scope>
</reference>
<comment type="caution">
    <text evidence="3">The sequence shown here is derived from an EMBL/GenBank/DDBJ whole genome shotgun (WGS) entry which is preliminary data.</text>
</comment>
<feature type="coiled-coil region" evidence="1">
    <location>
        <begin position="66"/>
        <end position="93"/>
    </location>
</feature>
<keyword evidence="2" id="KW-1133">Transmembrane helix</keyword>
<dbReference type="Gramene" id="FCD_00007863-RA">
    <property type="protein sequence ID" value="FCD_00007863-RA:cds"/>
    <property type="gene ID" value="FCD_00007863"/>
</dbReference>
<evidence type="ECO:0000256" key="2">
    <source>
        <dbReference type="SAM" id="Phobius"/>
    </source>
</evidence>
<keyword evidence="2" id="KW-0472">Membrane</keyword>
<evidence type="ECO:0000313" key="3">
    <source>
        <dbReference type="EMBL" id="GMN45329.1"/>
    </source>
</evidence>
<protein>
    <submittedName>
        <fullName evidence="3">Uncharacterized protein</fullName>
    </submittedName>
</protein>
<name>A0AA87ZWZ6_FICCA</name>
<dbReference type="Proteomes" id="UP001187192">
    <property type="component" value="Unassembled WGS sequence"/>
</dbReference>
<accession>A0AA87ZWZ6</accession>
<keyword evidence="1" id="KW-0175">Coiled coil</keyword>